<evidence type="ECO:0000313" key="2">
    <source>
        <dbReference type="EMBL" id="TDL13357.1"/>
    </source>
</evidence>
<keyword evidence="3" id="KW-1185">Reference proteome</keyword>
<feature type="chain" id="PRO_5021451609" description="Secreted protein" evidence="1">
    <location>
        <begin position="28"/>
        <end position="260"/>
    </location>
</feature>
<dbReference type="EMBL" id="ML170687">
    <property type="protein sequence ID" value="TDL13357.1"/>
    <property type="molecule type" value="Genomic_DNA"/>
</dbReference>
<name>A0A4Y7PDK8_9AGAM</name>
<accession>A0A4Y7PDK8</accession>
<sequence length="260" mass="28791">MTRRSHHYGHGLHTVWCFIRALETVHTCVLQSGIDQYPLSSLCRAFYFQLSLKKSLCTPARHPWSTPLSTARMLCFCIAASSAFKSTGAGTIAPSQLPAPTFIVNLNPSKETSAMELTRLMAPWVDFGMVRGVVGCTFSLSRWIASSAMPTSLRNAMSTSIRHASMRAICSRTSNSRFKKISSSLTLGDSTILCNDFRSSSKISPRRTISASPTLRFPMFGIIIAFNVKHRPSARRRSSSSRLRYCLFASTFRFAEVNAG</sequence>
<evidence type="ECO:0008006" key="4">
    <source>
        <dbReference type="Google" id="ProtNLM"/>
    </source>
</evidence>
<organism evidence="2 3">
    <name type="scientific">Rickenella mellea</name>
    <dbReference type="NCBI Taxonomy" id="50990"/>
    <lineage>
        <taxon>Eukaryota</taxon>
        <taxon>Fungi</taxon>
        <taxon>Dikarya</taxon>
        <taxon>Basidiomycota</taxon>
        <taxon>Agaricomycotina</taxon>
        <taxon>Agaricomycetes</taxon>
        <taxon>Hymenochaetales</taxon>
        <taxon>Rickenellaceae</taxon>
        <taxon>Rickenella</taxon>
    </lineage>
</organism>
<proteinExistence type="predicted"/>
<gene>
    <name evidence="2" type="ORF">BD410DRAFT_501863</name>
</gene>
<dbReference type="Proteomes" id="UP000294933">
    <property type="component" value="Unassembled WGS sequence"/>
</dbReference>
<evidence type="ECO:0000313" key="3">
    <source>
        <dbReference type="Proteomes" id="UP000294933"/>
    </source>
</evidence>
<evidence type="ECO:0000256" key="1">
    <source>
        <dbReference type="SAM" id="SignalP"/>
    </source>
</evidence>
<dbReference type="AlphaFoldDB" id="A0A4Y7PDK8"/>
<feature type="signal peptide" evidence="1">
    <location>
        <begin position="1"/>
        <end position="27"/>
    </location>
</feature>
<protein>
    <recommendedName>
        <fullName evidence="4">Secreted protein</fullName>
    </recommendedName>
</protein>
<reference evidence="2 3" key="1">
    <citation type="submission" date="2018-06" db="EMBL/GenBank/DDBJ databases">
        <title>A transcriptomic atlas of mushroom development highlights an independent origin of complex multicellularity.</title>
        <authorList>
            <consortium name="DOE Joint Genome Institute"/>
            <person name="Krizsan K."/>
            <person name="Almasi E."/>
            <person name="Merenyi Z."/>
            <person name="Sahu N."/>
            <person name="Viragh M."/>
            <person name="Koszo T."/>
            <person name="Mondo S."/>
            <person name="Kiss B."/>
            <person name="Balint B."/>
            <person name="Kues U."/>
            <person name="Barry K."/>
            <person name="Hegedus J.C."/>
            <person name="Henrissat B."/>
            <person name="Johnson J."/>
            <person name="Lipzen A."/>
            <person name="Ohm R."/>
            <person name="Nagy I."/>
            <person name="Pangilinan J."/>
            <person name="Yan J."/>
            <person name="Xiong Y."/>
            <person name="Grigoriev I.V."/>
            <person name="Hibbett D.S."/>
            <person name="Nagy L.G."/>
        </authorList>
    </citation>
    <scope>NUCLEOTIDE SEQUENCE [LARGE SCALE GENOMIC DNA]</scope>
    <source>
        <strain evidence="2 3">SZMC22713</strain>
    </source>
</reference>
<keyword evidence="1" id="KW-0732">Signal</keyword>
<dbReference type="VEuPathDB" id="FungiDB:BD410DRAFT_501863"/>